<proteinExistence type="predicted"/>
<gene>
    <name evidence="1" type="ORF">HKBW3S03_00509</name>
    <name evidence="2" type="ORF">HKBW3S34_01580</name>
    <name evidence="3" type="ORF">HKBW3S44_00246</name>
    <name evidence="4" type="ORF">HKBW3S47_00906</name>
</gene>
<dbReference type="Proteomes" id="UP000569018">
    <property type="component" value="Unassembled WGS sequence"/>
</dbReference>
<reference evidence="5 6" key="1">
    <citation type="journal article" date="2020" name="Front. Microbiol.">
        <title>Single-cell genomics of novel Actinobacteria with the Wood-Ljungdahl pathway discovered in a serpentinizing system.</title>
        <authorList>
            <person name="Merino N."/>
            <person name="Kawai M."/>
            <person name="Boyd E.S."/>
            <person name="Colman D.R."/>
            <person name="McGlynn S.E."/>
            <person name="Nealson K.H."/>
            <person name="Kurokawa K."/>
            <person name="Hongoh Y."/>
        </authorList>
    </citation>
    <scope>NUCLEOTIDE SEQUENCE [LARGE SCALE GENOMIC DNA]</scope>
    <source>
        <strain evidence="1 7">S03</strain>
        <strain evidence="2 8">S34</strain>
        <strain evidence="3 5">S44</strain>
        <strain evidence="4 6">S47</strain>
    </source>
</reference>
<keyword evidence="8" id="KW-1185">Reference proteome</keyword>
<dbReference type="RefSeq" id="WP_176230898.1">
    <property type="nucleotide sequence ID" value="NZ_BLRU01000028.1"/>
</dbReference>
<sequence>MSRIIEKAHELEQAIAESEELQNVLYYRKQLIRNPDSFILYNDYKNLQRSLLSKKNNNQEISPEELERLKELQELLEKDETIRLLLESEERLNNILTQVNTIVAKALAVSETQ</sequence>
<dbReference type="Proteomes" id="UP000588083">
    <property type="component" value="Unassembled WGS sequence"/>
</dbReference>
<evidence type="ECO:0000313" key="6">
    <source>
        <dbReference type="Proteomes" id="UP000569018"/>
    </source>
</evidence>
<dbReference type="Gene3D" id="1.20.1500.10">
    <property type="entry name" value="YheA/YmcA-like"/>
    <property type="match status" value="1"/>
</dbReference>
<evidence type="ECO:0000313" key="7">
    <source>
        <dbReference type="Proteomes" id="UP000574717"/>
    </source>
</evidence>
<evidence type="ECO:0000313" key="5">
    <source>
        <dbReference type="Proteomes" id="UP000561271"/>
    </source>
</evidence>
<evidence type="ECO:0000313" key="2">
    <source>
        <dbReference type="EMBL" id="GFP30660.1"/>
    </source>
</evidence>
<accession>A0A6V8NFI7</accession>
<evidence type="ECO:0000313" key="3">
    <source>
        <dbReference type="EMBL" id="GFP36563.1"/>
    </source>
</evidence>
<dbReference type="AlphaFoldDB" id="A0A6V8NFI7"/>
<dbReference type="Proteomes" id="UP000574717">
    <property type="component" value="Unassembled WGS sequence"/>
</dbReference>
<dbReference type="SUPFAM" id="SSF158622">
    <property type="entry name" value="YheA/YmcA-like"/>
    <property type="match status" value="1"/>
</dbReference>
<dbReference type="InterPro" id="IPR023378">
    <property type="entry name" value="YheA/YmcA-like_dom_sf"/>
</dbReference>
<dbReference type="Proteomes" id="UP000561271">
    <property type="component" value="Unassembled WGS sequence"/>
</dbReference>
<evidence type="ECO:0008006" key="9">
    <source>
        <dbReference type="Google" id="ProtNLM"/>
    </source>
</evidence>
<protein>
    <recommendedName>
        <fullName evidence="9">YlbF family regulator</fullName>
    </recommendedName>
</protein>
<evidence type="ECO:0000313" key="8">
    <source>
        <dbReference type="Proteomes" id="UP000588083"/>
    </source>
</evidence>
<dbReference type="InterPro" id="IPR010368">
    <property type="entry name" value="Com_YlbF"/>
</dbReference>
<dbReference type="Pfam" id="PF06133">
    <property type="entry name" value="Com_YlbF"/>
    <property type="match status" value="1"/>
</dbReference>
<evidence type="ECO:0000313" key="4">
    <source>
        <dbReference type="EMBL" id="GFP39206.1"/>
    </source>
</evidence>
<dbReference type="EMBL" id="BLRU01000028">
    <property type="protein sequence ID" value="GFP19005.1"/>
    <property type="molecule type" value="Genomic_DNA"/>
</dbReference>
<comment type="caution">
    <text evidence="1">The sequence shown here is derived from an EMBL/GenBank/DDBJ whole genome shotgun (WGS) entry which is preliminary data.</text>
</comment>
<name>A0A6V8NFI7_9ACTN</name>
<organism evidence="1 7">
    <name type="scientific">Candidatus Hakubella thermalkaliphila</name>
    <dbReference type="NCBI Taxonomy" id="2754717"/>
    <lineage>
        <taxon>Bacteria</taxon>
        <taxon>Bacillati</taxon>
        <taxon>Actinomycetota</taxon>
        <taxon>Actinomycetota incertae sedis</taxon>
        <taxon>Candidatus Hakubellales</taxon>
        <taxon>Candidatus Hakubellaceae</taxon>
        <taxon>Candidatus Hakubella</taxon>
    </lineage>
</organism>
<dbReference type="EMBL" id="BLRZ01000088">
    <property type="protein sequence ID" value="GFP30660.1"/>
    <property type="molecule type" value="Genomic_DNA"/>
</dbReference>
<dbReference type="EMBL" id="BLSC01000010">
    <property type="protein sequence ID" value="GFP36563.1"/>
    <property type="molecule type" value="Genomic_DNA"/>
</dbReference>
<dbReference type="EMBL" id="BLSD01000037">
    <property type="protein sequence ID" value="GFP39206.1"/>
    <property type="molecule type" value="Genomic_DNA"/>
</dbReference>
<evidence type="ECO:0000313" key="1">
    <source>
        <dbReference type="EMBL" id="GFP19005.1"/>
    </source>
</evidence>